<comment type="similarity">
    <text evidence="1">Belongs to the N(4)/N(6)-methyltransferase family. N(4) subfamily.</text>
</comment>
<accession>A0A0F9Q981</accession>
<organism evidence="8">
    <name type="scientific">marine sediment metagenome</name>
    <dbReference type="NCBI Taxonomy" id="412755"/>
    <lineage>
        <taxon>unclassified sequences</taxon>
        <taxon>metagenomes</taxon>
        <taxon>ecological metagenomes</taxon>
    </lineage>
</organism>
<dbReference type="EC" id="2.1.1.113" evidence="2"/>
<dbReference type="InterPro" id="IPR029063">
    <property type="entry name" value="SAM-dependent_MTases_sf"/>
</dbReference>
<dbReference type="EMBL" id="LAZR01005210">
    <property type="protein sequence ID" value="KKN01893.1"/>
    <property type="molecule type" value="Genomic_DNA"/>
</dbReference>
<evidence type="ECO:0000256" key="4">
    <source>
        <dbReference type="ARBA" id="ARBA00022679"/>
    </source>
</evidence>
<evidence type="ECO:0000256" key="7">
    <source>
        <dbReference type="ARBA" id="ARBA00049120"/>
    </source>
</evidence>
<gene>
    <name evidence="8" type="ORF">LCGC14_1123140</name>
</gene>
<protein>
    <recommendedName>
        <fullName evidence="2">site-specific DNA-methyltransferase (cytosine-N(4)-specific)</fullName>
        <ecNumber evidence="2">2.1.1.113</ecNumber>
    </recommendedName>
</protein>
<keyword evidence="3" id="KW-0489">Methyltransferase</keyword>
<dbReference type="GO" id="GO:0009307">
    <property type="term" value="P:DNA restriction-modification system"/>
    <property type="evidence" value="ECO:0007669"/>
    <property type="project" value="UniProtKB-KW"/>
</dbReference>
<name>A0A0F9Q981_9ZZZZ</name>
<reference evidence="8" key="1">
    <citation type="journal article" date="2015" name="Nature">
        <title>Complex archaea that bridge the gap between prokaryotes and eukaryotes.</title>
        <authorList>
            <person name="Spang A."/>
            <person name="Saw J.H."/>
            <person name="Jorgensen S.L."/>
            <person name="Zaremba-Niedzwiedzka K."/>
            <person name="Martijn J."/>
            <person name="Lind A.E."/>
            <person name="van Eijk R."/>
            <person name="Schleper C."/>
            <person name="Guy L."/>
            <person name="Ettema T.J."/>
        </authorList>
    </citation>
    <scope>NUCLEOTIDE SEQUENCE</scope>
</reference>
<dbReference type="InterPro" id="IPR017985">
    <property type="entry name" value="MeTrfase_CN4_CS"/>
</dbReference>
<evidence type="ECO:0000256" key="6">
    <source>
        <dbReference type="ARBA" id="ARBA00022747"/>
    </source>
</evidence>
<dbReference type="GO" id="GO:0032259">
    <property type="term" value="P:methylation"/>
    <property type="evidence" value="ECO:0007669"/>
    <property type="project" value="UniProtKB-KW"/>
</dbReference>
<keyword evidence="4" id="KW-0808">Transferase</keyword>
<dbReference type="SUPFAM" id="SSF53335">
    <property type="entry name" value="S-adenosyl-L-methionine-dependent methyltransferases"/>
    <property type="match status" value="1"/>
</dbReference>
<proteinExistence type="inferred from homology"/>
<comment type="catalytic activity">
    <reaction evidence="7">
        <text>a 2'-deoxycytidine in DNA + S-adenosyl-L-methionine = an N(4)-methyl-2'-deoxycytidine in DNA + S-adenosyl-L-homocysteine + H(+)</text>
        <dbReference type="Rhea" id="RHEA:16857"/>
        <dbReference type="Rhea" id="RHEA-COMP:11369"/>
        <dbReference type="Rhea" id="RHEA-COMP:13674"/>
        <dbReference type="ChEBI" id="CHEBI:15378"/>
        <dbReference type="ChEBI" id="CHEBI:57856"/>
        <dbReference type="ChEBI" id="CHEBI:59789"/>
        <dbReference type="ChEBI" id="CHEBI:85452"/>
        <dbReference type="ChEBI" id="CHEBI:137933"/>
        <dbReference type="EC" id="2.1.1.113"/>
    </reaction>
</comment>
<dbReference type="PROSITE" id="PS00093">
    <property type="entry name" value="N4_MTASE"/>
    <property type="match status" value="1"/>
</dbReference>
<feature type="non-terminal residue" evidence="8">
    <location>
        <position position="65"/>
    </location>
</feature>
<evidence type="ECO:0000256" key="1">
    <source>
        <dbReference type="ARBA" id="ARBA00010203"/>
    </source>
</evidence>
<evidence type="ECO:0000256" key="5">
    <source>
        <dbReference type="ARBA" id="ARBA00022691"/>
    </source>
</evidence>
<keyword evidence="6" id="KW-0680">Restriction system</keyword>
<evidence type="ECO:0000256" key="3">
    <source>
        <dbReference type="ARBA" id="ARBA00022603"/>
    </source>
</evidence>
<evidence type="ECO:0000256" key="2">
    <source>
        <dbReference type="ARBA" id="ARBA00012185"/>
    </source>
</evidence>
<dbReference type="GO" id="GO:0003677">
    <property type="term" value="F:DNA binding"/>
    <property type="evidence" value="ECO:0007669"/>
    <property type="project" value="InterPro"/>
</dbReference>
<comment type="caution">
    <text evidence="8">The sequence shown here is derived from an EMBL/GenBank/DDBJ whole genome shotgun (WGS) entry which is preliminary data.</text>
</comment>
<sequence>MKTNIVIQGDAKSVLQTLPNESIDCVMTSPPYWALRDYGVEGQLGLESTFDEYINKLCDIFDEVK</sequence>
<evidence type="ECO:0000313" key="8">
    <source>
        <dbReference type="EMBL" id="KKN01893.1"/>
    </source>
</evidence>
<dbReference type="GO" id="GO:0015667">
    <property type="term" value="F:site-specific DNA-methyltransferase (cytosine-N4-specific) activity"/>
    <property type="evidence" value="ECO:0007669"/>
    <property type="project" value="UniProtKB-EC"/>
</dbReference>
<keyword evidence="5" id="KW-0949">S-adenosyl-L-methionine</keyword>
<dbReference type="Gene3D" id="3.40.50.150">
    <property type="entry name" value="Vaccinia Virus protein VP39"/>
    <property type="match status" value="1"/>
</dbReference>
<dbReference type="AlphaFoldDB" id="A0A0F9Q981"/>